<feature type="non-terminal residue" evidence="1">
    <location>
        <position position="1"/>
    </location>
</feature>
<accession>A0A9P5T6U9</accession>
<dbReference type="Proteomes" id="UP000759537">
    <property type="component" value="Unassembled WGS sequence"/>
</dbReference>
<dbReference type="Pfam" id="PF18759">
    <property type="entry name" value="Plavaka"/>
    <property type="match status" value="1"/>
</dbReference>
<gene>
    <name evidence="1" type="ORF">DFH94DRAFT_634549</name>
</gene>
<organism evidence="1 2">
    <name type="scientific">Russula ochroleuca</name>
    <dbReference type="NCBI Taxonomy" id="152965"/>
    <lineage>
        <taxon>Eukaryota</taxon>
        <taxon>Fungi</taxon>
        <taxon>Dikarya</taxon>
        <taxon>Basidiomycota</taxon>
        <taxon>Agaricomycotina</taxon>
        <taxon>Agaricomycetes</taxon>
        <taxon>Russulales</taxon>
        <taxon>Russulaceae</taxon>
        <taxon>Russula</taxon>
    </lineage>
</organism>
<dbReference type="OrthoDB" id="3199698at2759"/>
<proteinExistence type="predicted"/>
<protein>
    <submittedName>
        <fullName evidence="1">Uncharacterized protein</fullName>
    </submittedName>
</protein>
<dbReference type="InterPro" id="IPR041078">
    <property type="entry name" value="Plavaka"/>
</dbReference>
<keyword evidence="2" id="KW-1185">Reference proteome</keyword>
<reference evidence="1" key="2">
    <citation type="journal article" date="2020" name="Nat. Commun.">
        <title>Large-scale genome sequencing of mycorrhizal fungi provides insights into the early evolution of symbiotic traits.</title>
        <authorList>
            <person name="Miyauchi S."/>
            <person name="Kiss E."/>
            <person name="Kuo A."/>
            <person name="Drula E."/>
            <person name="Kohler A."/>
            <person name="Sanchez-Garcia M."/>
            <person name="Morin E."/>
            <person name="Andreopoulos B."/>
            <person name="Barry K.W."/>
            <person name="Bonito G."/>
            <person name="Buee M."/>
            <person name="Carver A."/>
            <person name="Chen C."/>
            <person name="Cichocki N."/>
            <person name="Clum A."/>
            <person name="Culley D."/>
            <person name="Crous P.W."/>
            <person name="Fauchery L."/>
            <person name="Girlanda M."/>
            <person name="Hayes R.D."/>
            <person name="Keri Z."/>
            <person name="LaButti K."/>
            <person name="Lipzen A."/>
            <person name="Lombard V."/>
            <person name="Magnuson J."/>
            <person name="Maillard F."/>
            <person name="Murat C."/>
            <person name="Nolan M."/>
            <person name="Ohm R.A."/>
            <person name="Pangilinan J."/>
            <person name="Pereira M.F."/>
            <person name="Perotto S."/>
            <person name="Peter M."/>
            <person name="Pfister S."/>
            <person name="Riley R."/>
            <person name="Sitrit Y."/>
            <person name="Stielow J.B."/>
            <person name="Szollosi G."/>
            <person name="Zifcakova L."/>
            <person name="Stursova M."/>
            <person name="Spatafora J.W."/>
            <person name="Tedersoo L."/>
            <person name="Vaario L.M."/>
            <person name="Yamada A."/>
            <person name="Yan M."/>
            <person name="Wang P."/>
            <person name="Xu J."/>
            <person name="Bruns T."/>
            <person name="Baldrian P."/>
            <person name="Vilgalys R."/>
            <person name="Dunand C."/>
            <person name="Henrissat B."/>
            <person name="Grigoriev I.V."/>
            <person name="Hibbett D."/>
            <person name="Nagy L.G."/>
            <person name="Martin F.M."/>
        </authorList>
    </citation>
    <scope>NUCLEOTIDE SEQUENCE</scope>
    <source>
        <strain evidence="1">Prilba</strain>
    </source>
</reference>
<evidence type="ECO:0000313" key="1">
    <source>
        <dbReference type="EMBL" id="KAF8477620.1"/>
    </source>
</evidence>
<reference evidence="1" key="1">
    <citation type="submission" date="2019-10" db="EMBL/GenBank/DDBJ databases">
        <authorList>
            <consortium name="DOE Joint Genome Institute"/>
            <person name="Kuo A."/>
            <person name="Miyauchi S."/>
            <person name="Kiss E."/>
            <person name="Drula E."/>
            <person name="Kohler A."/>
            <person name="Sanchez-Garcia M."/>
            <person name="Andreopoulos B."/>
            <person name="Barry K.W."/>
            <person name="Bonito G."/>
            <person name="Buee M."/>
            <person name="Carver A."/>
            <person name="Chen C."/>
            <person name="Cichocki N."/>
            <person name="Clum A."/>
            <person name="Culley D."/>
            <person name="Crous P.W."/>
            <person name="Fauchery L."/>
            <person name="Girlanda M."/>
            <person name="Hayes R."/>
            <person name="Keri Z."/>
            <person name="LaButti K."/>
            <person name="Lipzen A."/>
            <person name="Lombard V."/>
            <person name="Magnuson J."/>
            <person name="Maillard F."/>
            <person name="Morin E."/>
            <person name="Murat C."/>
            <person name="Nolan M."/>
            <person name="Ohm R."/>
            <person name="Pangilinan J."/>
            <person name="Pereira M."/>
            <person name="Perotto S."/>
            <person name="Peter M."/>
            <person name="Riley R."/>
            <person name="Sitrit Y."/>
            <person name="Stielow B."/>
            <person name="Szollosi G."/>
            <person name="Zifcakova L."/>
            <person name="Stursova M."/>
            <person name="Spatafora J.W."/>
            <person name="Tedersoo L."/>
            <person name="Vaario L.-M."/>
            <person name="Yamada A."/>
            <person name="Yan M."/>
            <person name="Wang P."/>
            <person name="Xu J."/>
            <person name="Bruns T."/>
            <person name="Baldrian P."/>
            <person name="Vilgalys R."/>
            <person name="Henrissat B."/>
            <person name="Grigoriev I.V."/>
            <person name="Hibbett D."/>
            <person name="Nagy L.G."/>
            <person name="Martin F.M."/>
        </authorList>
    </citation>
    <scope>NUCLEOTIDE SEQUENCE</scope>
    <source>
        <strain evidence="1">Prilba</strain>
    </source>
</reference>
<dbReference type="EMBL" id="WHVB01000013">
    <property type="protein sequence ID" value="KAF8477620.1"/>
    <property type="molecule type" value="Genomic_DNA"/>
</dbReference>
<dbReference type="AlphaFoldDB" id="A0A9P5T6U9"/>
<name>A0A9P5T6U9_9AGAM</name>
<evidence type="ECO:0000313" key="2">
    <source>
        <dbReference type="Proteomes" id="UP000759537"/>
    </source>
</evidence>
<sequence length="169" mass="19196">PCDKNGQTLPNPPPPPEALCTDNRDPLSWDPFGSRVEFSFAHYHFVEVQSTAHHIRMALNIWEADVLLHGGSIPWRNAQDLYETIDAIQHGDAPWKVYNICYRGPHPAGTPPNWMTETFELCTLVLHHQLASSEFKGSTNFVPYQQFDHKGTSVFIQLACRPLYRLAQA</sequence>
<comment type="caution">
    <text evidence="1">The sequence shown here is derived from an EMBL/GenBank/DDBJ whole genome shotgun (WGS) entry which is preliminary data.</text>
</comment>